<dbReference type="PANTHER" id="PTHR43095:SF2">
    <property type="entry name" value="GLUCONOKINASE"/>
    <property type="match status" value="1"/>
</dbReference>
<protein>
    <submittedName>
        <fullName evidence="7">Gluconokinase</fullName>
    </submittedName>
</protein>
<dbReference type="Pfam" id="PF02782">
    <property type="entry name" value="FGGY_C"/>
    <property type="match status" value="1"/>
</dbReference>
<comment type="similarity">
    <text evidence="1 4">Belongs to the FGGY kinase family.</text>
</comment>
<dbReference type="PANTHER" id="PTHR43095">
    <property type="entry name" value="SUGAR KINASE"/>
    <property type="match status" value="1"/>
</dbReference>
<dbReference type="GO" id="GO:0016301">
    <property type="term" value="F:kinase activity"/>
    <property type="evidence" value="ECO:0007669"/>
    <property type="project" value="UniProtKB-KW"/>
</dbReference>
<sequence>MECIITIELGTNAVRVYAFDLNGNIIGSLKGYCPTFHSEPDYSEQDVDQIFITMLYVLKNLLNEVLHPKKYKVLCICFSSSMHSVVAVDKRGNPMGHAITWADNRANKEAAELKHSALGKKIYNATGTPLHPMSPLAKIAWIKNNEKEKFKQVSKFLSIKTYILQQLTGEYVIDYSIASATGLLNIHKIKWETESLKFAGVTAAMLPELVPIDTKVGKLNKAYQTSLGLSADTKILVGSSDGCMAVLGDGVTGEGTGIITVEDSGAVRVVSDKVMQDDNQRFFNYLLTENKYVSGGPTNNGGVIFEWFTRQFGDFKNPFDIEHTMLELINDASKVPAGSDGLLFLPYLLGERAPIWNANARGVYFGMNIKHEKAHFVRATIEGILYELYSIGKTLEEHRSINSLTINGSFGTLPFFTQMVADMFNKPVRLRENYHSVSYGSYLLSAKEMGMYQSLDEAANSVVLPDLATPDKQNNKMYLKYYPIFERLSTKLASEFADIAALQHD</sequence>
<evidence type="ECO:0000256" key="3">
    <source>
        <dbReference type="ARBA" id="ARBA00022777"/>
    </source>
</evidence>
<name>A0A562SXV3_9BACT</name>
<dbReference type="InterPro" id="IPR018484">
    <property type="entry name" value="FGGY_N"/>
</dbReference>
<evidence type="ECO:0000259" key="6">
    <source>
        <dbReference type="Pfam" id="PF02782"/>
    </source>
</evidence>
<evidence type="ECO:0000259" key="5">
    <source>
        <dbReference type="Pfam" id="PF00370"/>
    </source>
</evidence>
<reference evidence="7 8" key="1">
    <citation type="journal article" date="2015" name="Stand. Genomic Sci.">
        <title>Genomic Encyclopedia of Bacterial and Archaeal Type Strains, Phase III: the genomes of soil and plant-associated and newly described type strains.</title>
        <authorList>
            <person name="Whitman W.B."/>
            <person name="Woyke T."/>
            <person name="Klenk H.P."/>
            <person name="Zhou Y."/>
            <person name="Lilburn T.G."/>
            <person name="Beck B.J."/>
            <person name="De Vos P."/>
            <person name="Vandamme P."/>
            <person name="Eisen J.A."/>
            <person name="Garrity G."/>
            <person name="Hugenholtz P."/>
            <person name="Kyrpides N.C."/>
        </authorList>
    </citation>
    <scope>NUCLEOTIDE SEQUENCE [LARGE SCALE GENOMIC DNA]</scope>
    <source>
        <strain evidence="7 8">CGMCC 1.7271</strain>
    </source>
</reference>
<gene>
    <name evidence="7" type="ORF">IQ13_0739</name>
</gene>
<dbReference type="RefSeq" id="WP_144884594.1">
    <property type="nucleotide sequence ID" value="NZ_VLLE01000002.1"/>
</dbReference>
<feature type="domain" description="Carbohydrate kinase FGGY C-terminal" evidence="6">
    <location>
        <begin position="289"/>
        <end position="446"/>
    </location>
</feature>
<organism evidence="7 8">
    <name type="scientific">Lacibacter cauensis</name>
    <dbReference type="NCBI Taxonomy" id="510947"/>
    <lineage>
        <taxon>Bacteria</taxon>
        <taxon>Pseudomonadati</taxon>
        <taxon>Bacteroidota</taxon>
        <taxon>Chitinophagia</taxon>
        <taxon>Chitinophagales</taxon>
        <taxon>Chitinophagaceae</taxon>
        <taxon>Lacibacter</taxon>
    </lineage>
</organism>
<evidence type="ECO:0000256" key="4">
    <source>
        <dbReference type="RuleBase" id="RU003733"/>
    </source>
</evidence>
<dbReference type="Proteomes" id="UP000316167">
    <property type="component" value="Unassembled WGS sequence"/>
</dbReference>
<comment type="caution">
    <text evidence="7">The sequence shown here is derived from an EMBL/GenBank/DDBJ whole genome shotgun (WGS) entry which is preliminary data.</text>
</comment>
<dbReference type="InterPro" id="IPR043129">
    <property type="entry name" value="ATPase_NBD"/>
</dbReference>
<evidence type="ECO:0000256" key="1">
    <source>
        <dbReference type="ARBA" id="ARBA00009156"/>
    </source>
</evidence>
<dbReference type="InterPro" id="IPR050406">
    <property type="entry name" value="FGGY_Carb_Kinase"/>
</dbReference>
<keyword evidence="2 4" id="KW-0808">Transferase</keyword>
<dbReference type="EMBL" id="VLLE01000002">
    <property type="protein sequence ID" value="TWI85576.1"/>
    <property type="molecule type" value="Genomic_DNA"/>
</dbReference>
<dbReference type="OrthoDB" id="9805576at2"/>
<evidence type="ECO:0000313" key="7">
    <source>
        <dbReference type="EMBL" id="TWI85576.1"/>
    </source>
</evidence>
<keyword evidence="8" id="KW-1185">Reference proteome</keyword>
<dbReference type="PROSITE" id="PS00933">
    <property type="entry name" value="FGGY_KINASES_1"/>
    <property type="match status" value="1"/>
</dbReference>
<dbReference type="PROSITE" id="PS00445">
    <property type="entry name" value="FGGY_KINASES_2"/>
    <property type="match status" value="1"/>
</dbReference>
<dbReference type="InterPro" id="IPR018483">
    <property type="entry name" value="Carb_kinase_FGGY_CS"/>
</dbReference>
<dbReference type="InterPro" id="IPR018485">
    <property type="entry name" value="FGGY_C"/>
</dbReference>
<dbReference type="SUPFAM" id="SSF53067">
    <property type="entry name" value="Actin-like ATPase domain"/>
    <property type="match status" value="2"/>
</dbReference>
<evidence type="ECO:0000313" key="8">
    <source>
        <dbReference type="Proteomes" id="UP000316167"/>
    </source>
</evidence>
<feature type="domain" description="Carbohydrate kinase FGGY N-terminal" evidence="5">
    <location>
        <begin position="4"/>
        <end position="248"/>
    </location>
</feature>
<dbReference type="AlphaFoldDB" id="A0A562SXV3"/>
<dbReference type="CDD" id="cd07770">
    <property type="entry name" value="ASKHA_NBD_FGGY_GntK"/>
    <property type="match status" value="1"/>
</dbReference>
<dbReference type="Pfam" id="PF00370">
    <property type="entry name" value="FGGY_N"/>
    <property type="match status" value="1"/>
</dbReference>
<dbReference type="InterPro" id="IPR000577">
    <property type="entry name" value="Carb_kinase_FGGY"/>
</dbReference>
<proteinExistence type="inferred from homology"/>
<evidence type="ECO:0000256" key="2">
    <source>
        <dbReference type="ARBA" id="ARBA00022679"/>
    </source>
</evidence>
<dbReference type="GO" id="GO:0016773">
    <property type="term" value="F:phosphotransferase activity, alcohol group as acceptor"/>
    <property type="evidence" value="ECO:0007669"/>
    <property type="project" value="InterPro"/>
</dbReference>
<accession>A0A562SXV3</accession>
<keyword evidence="3 4" id="KW-0418">Kinase</keyword>
<dbReference type="PIRSF" id="PIRSF000538">
    <property type="entry name" value="GlpK"/>
    <property type="match status" value="1"/>
</dbReference>
<dbReference type="Gene3D" id="3.30.420.40">
    <property type="match status" value="2"/>
</dbReference>
<dbReference type="GO" id="GO:0005975">
    <property type="term" value="P:carbohydrate metabolic process"/>
    <property type="evidence" value="ECO:0007669"/>
    <property type="project" value="InterPro"/>
</dbReference>